<organism evidence="1 2">
    <name type="scientific">Litorilituus sediminis</name>
    <dbReference type="NCBI Taxonomy" id="718192"/>
    <lineage>
        <taxon>Bacteria</taxon>
        <taxon>Pseudomonadati</taxon>
        <taxon>Pseudomonadota</taxon>
        <taxon>Gammaproteobacteria</taxon>
        <taxon>Alteromonadales</taxon>
        <taxon>Colwelliaceae</taxon>
        <taxon>Litorilituus</taxon>
    </lineage>
</organism>
<dbReference type="Proteomes" id="UP000290244">
    <property type="component" value="Chromosome"/>
</dbReference>
<dbReference type="CDD" id="cd09030">
    <property type="entry name" value="DUF1425"/>
    <property type="match status" value="1"/>
</dbReference>
<proteinExistence type="predicted"/>
<dbReference type="AlphaFoldDB" id="A0A4P6P5F7"/>
<sequence>MHIKQLIFATLIMLGLVACKNVPPVTSGIGTEKIAHGQNYQQRLIVDNQQLASQLFISDIKTRMNNDFLEVNLALTSKYEKSLALQYQFNWFDKDGFVIESGKNPWQALELHGMQTINVKGLAPSRNAASYSFYVREVNEKFYKF</sequence>
<protein>
    <submittedName>
        <fullName evidence="1">DUF1425 domain-containing protein</fullName>
    </submittedName>
</protein>
<dbReference type="OrthoDB" id="5616034at2"/>
<accession>A0A4P6P5F7</accession>
<dbReference type="PROSITE" id="PS51257">
    <property type="entry name" value="PROKAR_LIPOPROTEIN"/>
    <property type="match status" value="1"/>
</dbReference>
<dbReference type="EMBL" id="CP034759">
    <property type="protein sequence ID" value="QBG36723.1"/>
    <property type="molecule type" value="Genomic_DNA"/>
</dbReference>
<keyword evidence="2" id="KW-1185">Reference proteome</keyword>
<dbReference type="InterPro" id="IPR010824">
    <property type="entry name" value="DUF1425"/>
</dbReference>
<evidence type="ECO:0000313" key="2">
    <source>
        <dbReference type="Proteomes" id="UP000290244"/>
    </source>
</evidence>
<evidence type="ECO:0000313" key="1">
    <source>
        <dbReference type="EMBL" id="QBG36723.1"/>
    </source>
</evidence>
<dbReference type="InterPro" id="IPR038483">
    <property type="entry name" value="YcfL-like_sf"/>
</dbReference>
<gene>
    <name evidence="1" type="ORF">EMK97_13845</name>
</gene>
<dbReference type="Gene3D" id="2.60.40.3230">
    <property type="match status" value="1"/>
</dbReference>
<dbReference type="RefSeq" id="WP_130603144.1">
    <property type="nucleotide sequence ID" value="NZ_CP034759.1"/>
</dbReference>
<name>A0A4P6P5F7_9GAMM</name>
<dbReference type="KEGG" id="lsd:EMK97_13845"/>
<dbReference type="Pfam" id="PF07233">
    <property type="entry name" value="DUF1425"/>
    <property type="match status" value="1"/>
</dbReference>
<reference evidence="1 2" key="1">
    <citation type="submission" date="2018-12" db="EMBL/GenBank/DDBJ databases">
        <title>Complete genome of Litorilituus sediminis.</title>
        <authorList>
            <person name="Liu A."/>
            <person name="Rong J."/>
        </authorList>
    </citation>
    <scope>NUCLEOTIDE SEQUENCE [LARGE SCALE GENOMIC DNA]</scope>
    <source>
        <strain evidence="1 2">JCM 17549</strain>
    </source>
</reference>